<comment type="caution">
    <text evidence="1">The sequence shown here is derived from an EMBL/GenBank/DDBJ whole genome shotgun (WGS) entry which is preliminary data.</text>
</comment>
<dbReference type="EMBL" id="JXLB01000006">
    <property type="protein sequence ID" value="OJG82951.1"/>
    <property type="molecule type" value="Genomic_DNA"/>
</dbReference>
<organism evidence="1 2">
    <name type="scientific">Enterococcus ratti</name>
    <dbReference type="NCBI Taxonomy" id="150033"/>
    <lineage>
        <taxon>Bacteria</taxon>
        <taxon>Bacillati</taxon>
        <taxon>Bacillota</taxon>
        <taxon>Bacilli</taxon>
        <taxon>Lactobacillales</taxon>
        <taxon>Enterococcaceae</taxon>
        <taxon>Enterococcus</taxon>
    </lineage>
</organism>
<keyword evidence="2" id="KW-1185">Reference proteome</keyword>
<dbReference type="Proteomes" id="UP000182152">
    <property type="component" value="Unassembled WGS sequence"/>
</dbReference>
<evidence type="ECO:0000313" key="2">
    <source>
        <dbReference type="Proteomes" id="UP000182152"/>
    </source>
</evidence>
<reference evidence="1 2" key="1">
    <citation type="submission" date="2014-12" db="EMBL/GenBank/DDBJ databases">
        <title>Draft genome sequences of 29 type strains of Enterococci.</title>
        <authorList>
            <person name="Zhong Z."/>
            <person name="Sun Z."/>
            <person name="Liu W."/>
            <person name="Zhang W."/>
            <person name="Zhang H."/>
        </authorList>
    </citation>
    <scope>NUCLEOTIDE SEQUENCE [LARGE SCALE GENOMIC DNA]</scope>
    <source>
        <strain evidence="1 2">DSM 15687</strain>
    </source>
</reference>
<accession>A0A1L8WPK1</accession>
<evidence type="ECO:0000313" key="1">
    <source>
        <dbReference type="EMBL" id="OJG82951.1"/>
    </source>
</evidence>
<dbReference type="RefSeq" id="WP_245785458.1">
    <property type="nucleotide sequence ID" value="NZ_JXLB01000006.1"/>
</dbReference>
<name>A0A1L8WPK1_9ENTE</name>
<protein>
    <submittedName>
        <fullName evidence="1">Uncharacterized protein</fullName>
    </submittedName>
</protein>
<gene>
    <name evidence="1" type="ORF">RV14_GL001953</name>
</gene>
<dbReference type="AlphaFoldDB" id="A0A1L8WPK1"/>
<proteinExistence type="predicted"/>
<sequence>MEPFAGIGVSFFQGTLQIITFGAGLSFAKQGKEAYFIDLQDDAFFNKLAIHLQNLYNRSRYEHFTRIAICWILKRNFIHFLNRLLKLTQIL</sequence>